<name>A0ABQ5HTI9_9ASTR</name>
<protein>
    <submittedName>
        <fullName evidence="2">Uncharacterized protein</fullName>
    </submittedName>
</protein>
<gene>
    <name evidence="2" type="ORF">Tco_1079704</name>
</gene>
<reference evidence="2" key="1">
    <citation type="journal article" date="2022" name="Int. J. Mol. Sci.">
        <title>Draft Genome of Tanacetum Coccineum: Genomic Comparison of Closely Related Tanacetum-Family Plants.</title>
        <authorList>
            <person name="Yamashiro T."/>
            <person name="Shiraishi A."/>
            <person name="Nakayama K."/>
            <person name="Satake H."/>
        </authorList>
    </citation>
    <scope>NUCLEOTIDE SEQUENCE</scope>
</reference>
<organism evidence="2 3">
    <name type="scientific">Tanacetum coccineum</name>
    <dbReference type="NCBI Taxonomy" id="301880"/>
    <lineage>
        <taxon>Eukaryota</taxon>
        <taxon>Viridiplantae</taxon>
        <taxon>Streptophyta</taxon>
        <taxon>Embryophyta</taxon>
        <taxon>Tracheophyta</taxon>
        <taxon>Spermatophyta</taxon>
        <taxon>Magnoliopsida</taxon>
        <taxon>eudicotyledons</taxon>
        <taxon>Gunneridae</taxon>
        <taxon>Pentapetalae</taxon>
        <taxon>asterids</taxon>
        <taxon>campanulids</taxon>
        <taxon>Asterales</taxon>
        <taxon>Asteraceae</taxon>
        <taxon>Asteroideae</taxon>
        <taxon>Anthemideae</taxon>
        <taxon>Anthemidinae</taxon>
        <taxon>Tanacetum</taxon>
    </lineage>
</organism>
<accession>A0ABQ5HTI9</accession>
<sequence>MTDRGGEYMDTLYFQSFGIIHETTAPYTLQKMGSCKNPDPKLKTLGERGIECIFVEYVEHSKTFRFSSVSKPSQRSLINRTEDIGGSVVPEEVVTQQPKPDLRKGKKNRTPKNFRPEFQ</sequence>
<keyword evidence="3" id="KW-1185">Reference proteome</keyword>
<comment type="caution">
    <text evidence="2">The sequence shown here is derived from an EMBL/GenBank/DDBJ whole genome shotgun (WGS) entry which is preliminary data.</text>
</comment>
<evidence type="ECO:0000313" key="2">
    <source>
        <dbReference type="EMBL" id="GJT90859.1"/>
    </source>
</evidence>
<evidence type="ECO:0000256" key="1">
    <source>
        <dbReference type="SAM" id="MobiDB-lite"/>
    </source>
</evidence>
<dbReference type="EMBL" id="BQNB010019963">
    <property type="protein sequence ID" value="GJT90859.1"/>
    <property type="molecule type" value="Genomic_DNA"/>
</dbReference>
<proteinExistence type="predicted"/>
<feature type="region of interest" description="Disordered" evidence="1">
    <location>
        <begin position="70"/>
        <end position="119"/>
    </location>
</feature>
<dbReference type="Proteomes" id="UP001151760">
    <property type="component" value="Unassembled WGS sequence"/>
</dbReference>
<reference evidence="2" key="2">
    <citation type="submission" date="2022-01" db="EMBL/GenBank/DDBJ databases">
        <authorList>
            <person name="Yamashiro T."/>
            <person name="Shiraishi A."/>
            <person name="Satake H."/>
            <person name="Nakayama K."/>
        </authorList>
    </citation>
    <scope>NUCLEOTIDE SEQUENCE</scope>
</reference>
<evidence type="ECO:0000313" key="3">
    <source>
        <dbReference type="Proteomes" id="UP001151760"/>
    </source>
</evidence>
<feature type="compositionally biased region" description="Polar residues" evidence="1">
    <location>
        <begin position="70"/>
        <end position="79"/>
    </location>
</feature>